<evidence type="ECO:0000313" key="2">
    <source>
        <dbReference type="Proteomes" id="UP001152795"/>
    </source>
</evidence>
<sequence>MDTIAEEIKYLENLAIPICYVELPMNQYSRLKLHAFGDASELAYASALYLQALSVKRHVSTSLFMSKTRIAPVKRVTLPRLELTAAVITARLCTYVRNALDCPIDRTVCWTDNSSTIHWFTFTMETICCESRYGNSIVRSICLEILPWTNVPTRGMSSSELKERQL</sequence>
<gene>
    <name evidence="1" type="ORF">PACLA_8A012283</name>
</gene>
<dbReference type="Proteomes" id="UP001152795">
    <property type="component" value="Unassembled WGS sequence"/>
</dbReference>
<comment type="caution">
    <text evidence="1">The sequence shown here is derived from an EMBL/GenBank/DDBJ whole genome shotgun (WGS) entry which is preliminary data.</text>
</comment>
<dbReference type="Pfam" id="PF05380">
    <property type="entry name" value="Peptidase_A17"/>
    <property type="match status" value="1"/>
</dbReference>
<protein>
    <submittedName>
        <fullName evidence="1">Uncharacterized protein</fullName>
    </submittedName>
</protein>
<evidence type="ECO:0000313" key="1">
    <source>
        <dbReference type="EMBL" id="CAB4018618.1"/>
    </source>
</evidence>
<dbReference type="AlphaFoldDB" id="A0A7D9IZJ3"/>
<dbReference type="EMBL" id="CACRXK020010088">
    <property type="protein sequence ID" value="CAB4018618.1"/>
    <property type="molecule type" value="Genomic_DNA"/>
</dbReference>
<dbReference type="PANTHER" id="PTHR47331:SF5">
    <property type="entry name" value="RIBONUCLEASE H"/>
    <property type="match status" value="1"/>
</dbReference>
<organism evidence="1 2">
    <name type="scientific">Paramuricea clavata</name>
    <name type="common">Red gorgonian</name>
    <name type="synonym">Violescent sea-whip</name>
    <dbReference type="NCBI Taxonomy" id="317549"/>
    <lineage>
        <taxon>Eukaryota</taxon>
        <taxon>Metazoa</taxon>
        <taxon>Cnidaria</taxon>
        <taxon>Anthozoa</taxon>
        <taxon>Octocorallia</taxon>
        <taxon>Malacalcyonacea</taxon>
        <taxon>Plexauridae</taxon>
        <taxon>Paramuricea</taxon>
    </lineage>
</organism>
<name>A0A7D9IZJ3_PARCT</name>
<dbReference type="PANTHER" id="PTHR47331">
    <property type="entry name" value="PHD-TYPE DOMAIN-CONTAINING PROTEIN"/>
    <property type="match status" value="1"/>
</dbReference>
<dbReference type="InterPro" id="IPR008042">
    <property type="entry name" value="Retrotrans_Pao"/>
</dbReference>
<dbReference type="OrthoDB" id="8056733at2759"/>
<reference evidence="1" key="1">
    <citation type="submission" date="2020-04" db="EMBL/GenBank/DDBJ databases">
        <authorList>
            <person name="Alioto T."/>
            <person name="Alioto T."/>
            <person name="Gomez Garrido J."/>
        </authorList>
    </citation>
    <scope>NUCLEOTIDE SEQUENCE</scope>
    <source>
        <strain evidence="1">A484AB</strain>
    </source>
</reference>
<proteinExistence type="predicted"/>
<keyword evidence="2" id="KW-1185">Reference proteome</keyword>
<accession>A0A7D9IZJ3</accession>